<sequence length="99" mass="11292">ITHETYHENERKKEKKKVENTSFKMVKRISNLYQFFVILVLVVTVWNMELQQVEGAKPCTTPMGKCGPAGDCVKRCKAAHVEGSGFCDLGLCRCIHWCD</sequence>
<keyword evidence="1" id="KW-1133">Transmembrane helix</keyword>
<evidence type="ECO:0000256" key="1">
    <source>
        <dbReference type="SAM" id="Phobius"/>
    </source>
</evidence>
<comment type="caution">
    <text evidence="2">The sequence shown here is derived from an EMBL/GenBank/DDBJ whole genome shotgun (WGS) entry which is preliminary data.</text>
</comment>
<dbReference type="Gramene" id="Psat02G0162700-T1">
    <property type="protein sequence ID" value="KAI5434873.1"/>
    <property type="gene ID" value="KIW84_021627"/>
</dbReference>
<feature type="transmembrane region" description="Helical" evidence="1">
    <location>
        <begin position="32"/>
        <end position="48"/>
    </location>
</feature>
<dbReference type="Proteomes" id="UP001058974">
    <property type="component" value="Chromosome 2"/>
</dbReference>
<keyword evidence="3" id="KW-1185">Reference proteome</keyword>
<protein>
    <recommendedName>
        <fullName evidence="4">Defensin-like protein</fullName>
    </recommendedName>
</protein>
<keyword evidence="1" id="KW-0812">Transmembrane</keyword>
<evidence type="ECO:0000313" key="2">
    <source>
        <dbReference type="EMBL" id="KAI5434873.1"/>
    </source>
</evidence>
<evidence type="ECO:0008006" key="4">
    <source>
        <dbReference type="Google" id="ProtNLM"/>
    </source>
</evidence>
<feature type="non-terminal residue" evidence="2">
    <location>
        <position position="1"/>
    </location>
</feature>
<proteinExistence type="predicted"/>
<gene>
    <name evidence="2" type="ORF">KIW84_021627</name>
</gene>
<name>A0A9D5B5L8_PEA</name>
<dbReference type="AlphaFoldDB" id="A0A9D5B5L8"/>
<organism evidence="2 3">
    <name type="scientific">Pisum sativum</name>
    <name type="common">Garden pea</name>
    <name type="synonym">Lathyrus oleraceus</name>
    <dbReference type="NCBI Taxonomy" id="3888"/>
    <lineage>
        <taxon>Eukaryota</taxon>
        <taxon>Viridiplantae</taxon>
        <taxon>Streptophyta</taxon>
        <taxon>Embryophyta</taxon>
        <taxon>Tracheophyta</taxon>
        <taxon>Spermatophyta</taxon>
        <taxon>Magnoliopsida</taxon>
        <taxon>eudicotyledons</taxon>
        <taxon>Gunneridae</taxon>
        <taxon>Pentapetalae</taxon>
        <taxon>rosids</taxon>
        <taxon>fabids</taxon>
        <taxon>Fabales</taxon>
        <taxon>Fabaceae</taxon>
        <taxon>Papilionoideae</taxon>
        <taxon>50 kb inversion clade</taxon>
        <taxon>NPAAA clade</taxon>
        <taxon>Hologalegina</taxon>
        <taxon>IRL clade</taxon>
        <taxon>Fabeae</taxon>
        <taxon>Lathyrus</taxon>
    </lineage>
</organism>
<reference evidence="2 3" key="1">
    <citation type="journal article" date="2022" name="Nat. Genet.">
        <title>Improved pea reference genome and pan-genome highlight genomic features and evolutionary characteristics.</title>
        <authorList>
            <person name="Yang T."/>
            <person name="Liu R."/>
            <person name="Luo Y."/>
            <person name="Hu S."/>
            <person name="Wang D."/>
            <person name="Wang C."/>
            <person name="Pandey M.K."/>
            <person name="Ge S."/>
            <person name="Xu Q."/>
            <person name="Li N."/>
            <person name="Li G."/>
            <person name="Huang Y."/>
            <person name="Saxena R.K."/>
            <person name="Ji Y."/>
            <person name="Li M."/>
            <person name="Yan X."/>
            <person name="He Y."/>
            <person name="Liu Y."/>
            <person name="Wang X."/>
            <person name="Xiang C."/>
            <person name="Varshney R.K."/>
            <person name="Ding H."/>
            <person name="Gao S."/>
            <person name="Zong X."/>
        </authorList>
    </citation>
    <scope>NUCLEOTIDE SEQUENCE [LARGE SCALE GENOMIC DNA]</scope>
    <source>
        <strain evidence="2 3">cv. Zhongwan 6</strain>
    </source>
</reference>
<keyword evidence="1" id="KW-0472">Membrane</keyword>
<dbReference type="EMBL" id="JAMSHJ010000002">
    <property type="protein sequence ID" value="KAI5434873.1"/>
    <property type="molecule type" value="Genomic_DNA"/>
</dbReference>
<evidence type="ECO:0000313" key="3">
    <source>
        <dbReference type="Proteomes" id="UP001058974"/>
    </source>
</evidence>
<accession>A0A9D5B5L8</accession>